<dbReference type="EMBL" id="BAABHS010000031">
    <property type="protein sequence ID" value="GAA4986168.1"/>
    <property type="molecule type" value="Genomic_DNA"/>
</dbReference>
<sequence>MAAERQVKQFNVYLPVDLVREVKHHAVDTEQSLSAIVEAALTQYLQRAADAGKEHTDGD</sequence>
<dbReference type="RefSeq" id="WP_345679433.1">
    <property type="nucleotide sequence ID" value="NZ_BAABHS010000031.1"/>
</dbReference>
<dbReference type="InterPro" id="IPR013321">
    <property type="entry name" value="Arc_rbn_hlx_hlx"/>
</dbReference>
<gene>
    <name evidence="2" type="ORF">GCM10023205_65870</name>
</gene>
<dbReference type="Gene3D" id="1.10.1220.10">
    <property type="entry name" value="Met repressor-like"/>
    <property type="match status" value="1"/>
</dbReference>
<evidence type="ECO:0000313" key="3">
    <source>
        <dbReference type="Proteomes" id="UP001500466"/>
    </source>
</evidence>
<reference evidence="3" key="1">
    <citation type="journal article" date="2019" name="Int. J. Syst. Evol. Microbiol.">
        <title>The Global Catalogue of Microorganisms (GCM) 10K type strain sequencing project: providing services to taxonomists for standard genome sequencing and annotation.</title>
        <authorList>
            <consortium name="The Broad Institute Genomics Platform"/>
            <consortium name="The Broad Institute Genome Sequencing Center for Infectious Disease"/>
            <person name="Wu L."/>
            <person name="Ma J."/>
        </authorList>
    </citation>
    <scope>NUCLEOTIDE SEQUENCE [LARGE SCALE GENOMIC DNA]</scope>
    <source>
        <strain evidence="3">JCM 17986</strain>
    </source>
</reference>
<accession>A0ABP9I3P8</accession>
<keyword evidence="3" id="KW-1185">Reference proteome</keyword>
<comment type="caution">
    <text evidence="2">The sequence shown here is derived from an EMBL/GenBank/DDBJ whole genome shotgun (WGS) entry which is preliminary data.</text>
</comment>
<feature type="domain" description="Ribbon-helix-helix protein CopG" evidence="1">
    <location>
        <begin position="8"/>
        <end position="47"/>
    </location>
</feature>
<dbReference type="InterPro" id="IPR002145">
    <property type="entry name" value="CopG"/>
</dbReference>
<dbReference type="Pfam" id="PF01402">
    <property type="entry name" value="RHH_1"/>
    <property type="match status" value="1"/>
</dbReference>
<organism evidence="2 3">
    <name type="scientific">Yinghuangia aomiensis</name>
    <dbReference type="NCBI Taxonomy" id="676205"/>
    <lineage>
        <taxon>Bacteria</taxon>
        <taxon>Bacillati</taxon>
        <taxon>Actinomycetota</taxon>
        <taxon>Actinomycetes</taxon>
        <taxon>Kitasatosporales</taxon>
        <taxon>Streptomycetaceae</taxon>
        <taxon>Yinghuangia</taxon>
    </lineage>
</organism>
<dbReference type="SUPFAM" id="SSF47598">
    <property type="entry name" value="Ribbon-helix-helix"/>
    <property type="match status" value="1"/>
</dbReference>
<evidence type="ECO:0000259" key="1">
    <source>
        <dbReference type="Pfam" id="PF01402"/>
    </source>
</evidence>
<protein>
    <submittedName>
        <fullName evidence="2">Ribbon-helix-helix domain-containing protein</fullName>
    </submittedName>
</protein>
<dbReference type="Proteomes" id="UP001500466">
    <property type="component" value="Unassembled WGS sequence"/>
</dbReference>
<proteinExistence type="predicted"/>
<dbReference type="InterPro" id="IPR010985">
    <property type="entry name" value="Ribbon_hlx_hlx"/>
</dbReference>
<evidence type="ECO:0000313" key="2">
    <source>
        <dbReference type="EMBL" id="GAA4986168.1"/>
    </source>
</evidence>
<name>A0ABP9I3P8_9ACTN</name>